<dbReference type="InterPro" id="IPR031325">
    <property type="entry name" value="RHS_repeat"/>
</dbReference>
<comment type="caution">
    <text evidence="1">The sequence shown here is derived from an EMBL/GenBank/DDBJ whole genome shotgun (WGS) entry which is preliminary data.</text>
</comment>
<keyword evidence="2" id="KW-1185">Reference proteome</keyword>
<feature type="non-terminal residue" evidence="1">
    <location>
        <position position="26"/>
    </location>
</feature>
<evidence type="ECO:0000313" key="2">
    <source>
        <dbReference type="Proteomes" id="UP001194579"/>
    </source>
</evidence>
<dbReference type="Pfam" id="PF05593">
    <property type="entry name" value="RHS_repeat"/>
    <property type="match status" value="1"/>
</dbReference>
<protein>
    <submittedName>
        <fullName evidence="1">Uncharacterized protein</fullName>
    </submittedName>
</protein>
<gene>
    <name evidence="1" type="ORF">F6Q06_24075</name>
</gene>
<dbReference type="EMBL" id="WABS01000130">
    <property type="protein sequence ID" value="MBI0557503.1"/>
    <property type="molecule type" value="Genomic_DNA"/>
</dbReference>
<dbReference type="Proteomes" id="UP001194579">
    <property type="component" value="Unassembled WGS sequence"/>
</dbReference>
<dbReference type="InterPro" id="IPR006530">
    <property type="entry name" value="YD"/>
</dbReference>
<dbReference type="NCBIfam" id="TIGR01643">
    <property type="entry name" value="YD_repeat_2x"/>
    <property type="match status" value="1"/>
</dbReference>
<organism evidence="1 2">
    <name type="scientific">Pectobacterium parmentieri</name>
    <dbReference type="NCBI Taxonomy" id="1905730"/>
    <lineage>
        <taxon>Bacteria</taxon>
        <taxon>Pseudomonadati</taxon>
        <taxon>Pseudomonadota</taxon>
        <taxon>Gammaproteobacteria</taxon>
        <taxon>Enterobacterales</taxon>
        <taxon>Pectobacteriaceae</taxon>
        <taxon>Pectobacterium</taxon>
    </lineage>
</organism>
<sequence length="26" mass="3078">MLTSRTDAEGRTWQYDYDKDSQQLIG</sequence>
<name>A0ABS0S6M3_PECPM</name>
<evidence type="ECO:0000313" key="1">
    <source>
        <dbReference type="EMBL" id="MBI0557503.1"/>
    </source>
</evidence>
<proteinExistence type="predicted"/>
<reference evidence="2" key="1">
    <citation type="submission" date="2023-07" db="EMBL/GenBank/DDBJ databases">
        <title>Identification of Pectobacterium versatile causing blackleg of potato from New York State with a whole genome sequencing approach.</title>
        <authorList>
            <person name="Ma X."/>
            <person name="Swingle B."/>
        </authorList>
    </citation>
    <scope>NUCLEOTIDE SEQUENCE [LARGE SCALE GENOMIC DNA]</scope>
    <source>
        <strain evidence="2">NY1588A</strain>
    </source>
</reference>
<accession>A0ABS0S6M3</accession>